<keyword evidence="1" id="KW-0812">Transmembrane</keyword>
<evidence type="ECO:0000313" key="3">
    <source>
        <dbReference type="Proteomes" id="UP001158049"/>
    </source>
</evidence>
<evidence type="ECO:0000256" key="1">
    <source>
        <dbReference type="SAM" id="Phobius"/>
    </source>
</evidence>
<comment type="caution">
    <text evidence="2">The sequence shown here is derived from an EMBL/GenBank/DDBJ whole genome shotgun (WGS) entry which is preliminary data.</text>
</comment>
<feature type="transmembrane region" description="Helical" evidence="1">
    <location>
        <begin position="98"/>
        <end position="115"/>
    </location>
</feature>
<dbReference type="EMBL" id="FXUL01000003">
    <property type="protein sequence ID" value="SMP52841.1"/>
    <property type="molecule type" value="Genomic_DNA"/>
</dbReference>
<dbReference type="Proteomes" id="UP001158049">
    <property type="component" value="Unassembled WGS sequence"/>
</dbReference>
<name>A0ABY1PY63_9BURK</name>
<gene>
    <name evidence="2" type="ORF">SAMN06295970_103198</name>
</gene>
<keyword evidence="1" id="KW-1133">Transmembrane helix</keyword>
<accession>A0ABY1PY63</accession>
<keyword evidence="3" id="KW-1185">Reference proteome</keyword>
<sequence length="130" mass="13513">MNPVRISVSSRSALVLLMLCCLLGAQWLGLGHRVSHAGWGVPGQAAKAAVFSSGASNAGSTSSSIGKIGDIDLRHSCAAFDDATLPALLTTPPYRAPLLPAASVLALWAAFLSWNQPFSCHFQSRAPPLS</sequence>
<dbReference type="RefSeq" id="WP_283441465.1">
    <property type="nucleotide sequence ID" value="NZ_FXUL01000003.1"/>
</dbReference>
<keyword evidence="1" id="KW-0472">Membrane</keyword>
<organism evidence="2 3">
    <name type="scientific">Noviherbaspirillum suwonense</name>
    <dbReference type="NCBI Taxonomy" id="1224511"/>
    <lineage>
        <taxon>Bacteria</taxon>
        <taxon>Pseudomonadati</taxon>
        <taxon>Pseudomonadota</taxon>
        <taxon>Betaproteobacteria</taxon>
        <taxon>Burkholderiales</taxon>
        <taxon>Oxalobacteraceae</taxon>
        <taxon>Noviherbaspirillum</taxon>
    </lineage>
</organism>
<evidence type="ECO:0000313" key="2">
    <source>
        <dbReference type="EMBL" id="SMP52841.1"/>
    </source>
</evidence>
<proteinExistence type="predicted"/>
<protein>
    <submittedName>
        <fullName evidence="2">Uncharacterized protein</fullName>
    </submittedName>
</protein>
<reference evidence="2 3" key="1">
    <citation type="submission" date="2017-05" db="EMBL/GenBank/DDBJ databases">
        <authorList>
            <person name="Varghese N."/>
            <person name="Submissions S."/>
        </authorList>
    </citation>
    <scope>NUCLEOTIDE SEQUENCE [LARGE SCALE GENOMIC DNA]</scope>
    <source>
        <strain evidence="2 3">DSM 26001</strain>
    </source>
</reference>